<proteinExistence type="predicted"/>
<dbReference type="Proteomes" id="UP000070598">
    <property type="component" value="Unassembled WGS sequence"/>
</dbReference>
<feature type="domain" description="Hemerythrin-like" evidence="2">
    <location>
        <begin position="11"/>
        <end position="126"/>
    </location>
</feature>
<comment type="caution">
    <text evidence="3">The sequence shown here is derived from an EMBL/GenBank/DDBJ whole genome shotgun (WGS) entry which is preliminary data.</text>
</comment>
<sequence length="212" mass="23837">MRGGPTMARDAISLITQDHRRIEQLLQRLESERGDRGTPLAELAARLVAHSHAEEEIVYPAVAQSGARDPAEVRQAENEHHHAEDLLHRLQGMRPDDAEFDRMLQRLADAVGRHVEEEEKTVLPALKGAVDRKRLEELGRAFAERRDEEMRRAGVGAGKGPGELVGSDEAELMDKSRDELYEEARRVGVKGRSRMSKDQLAHALAQQRQGRH</sequence>
<reference evidence="5" key="1">
    <citation type="submission" date="2015-02" db="EMBL/GenBank/DDBJ databases">
        <title>Physiological reanalysis, assessment of diazotrophy, and genome sequences of multiple isolates of Streptomyces thermoautotrophicus.</title>
        <authorList>
            <person name="MacKellar D.C."/>
            <person name="Lieber L."/>
            <person name="Norman J."/>
            <person name="Bolger A."/>
            <person name="Tobin C."/>
            <person name="Murray J.W."/>
            <person name="Friesen M."/>
            <person name="Prell J."/>
        </authorList>
    </citation>
    <scope>NUCLEOTIDE SEQUENCE [LARGE SCALE GENOMIC DNA]</scope>
    <source>
        <strain evidence="5">UBT1</strain>
    </source>
</reference>
<dbReference type="Proteomes" id="UP000070659">
    <property type="component" value="Unassembled WGS sequence"/>
</dbReference>
<reference evidence="3 6" key="2">
    <citation type="submission" date="2015-02" db="EMBL/GenBank/DDBJ databases">
        <title>Physiological reanalysis, assessment of diazotrophy, and genome sequences of multiple isolates of Streptomyces thermoautotrophicus.</title>
        <authorList>
            <person name="MacKellar D.C."/>
            <person name="Lieber L."/>
            <person name="Norman J."/>
            <person name="Bolger A."/>
            <person name="Tobin C."/>
            <person name="Murray J.W."/>
            <person name="Prell J."/>
        </authorList>
    </citation>
    <scope>NUCLEOTIDE SEQUENCE [LARGE SCALE GENOMIC DNA]</scope>
    <source>
        <strain evidence="3 6">UBT1</strain>
    </source>
</reference>
<gene>
    <name evidence="3" type="ORF">TH66_06350</name>
    <name evidence="4" type="ORF">TR74_16080</name>
</gene>
<evidence type="ECO:0000259" key="2">
    <source>
        <dbReference type="Pfam" id="PF01814"/>
    </source>
</evidence>
<evidence type="ECO:0000313" key="4">
    <source>
        <dbReference type="EMBL" id="KWX08192.1"/>
    </source>
</evidence>
<accession>A0A132N3X8</accession>
<evidence type="ECO:0000256" key="1">
    <source>
        <dbReference type="SAM" id="MobiDB-lite"/>
    </source>
</evidence>
<protein>
    <recommendedName>
        <fullName evidence="2">Hemerythrin-like domain-containing protein</fullName>
    </recommendedName>
</protein>
<evidence type="ECO:0000313" key="5">
    <source>
        <dbReference type="Proteomes" id="UP000070598"/>
    </source>
</evidence>
<dbReference type="AlphaFoldDB" id="A0A132N3X8"/>
<name>A0A132N3X8_9ACTN</name>
<dbReference type="CDD" id="cd12108">
    <property type="entry name" value="Hr-like"/>
    <property type="match status" value="1"/>
</dbReference>
<dbReference type="PANTHER" id="PTHR35585">
    <property type="entry name" value="HHE DOMAIN PROTEIN (AFU_ORTHOLOGUE AFUA_4G00730)"/>
    <property type="match status" value="1"/>
</dbReference>
<dbReference type="EMBL" id="JYIJ01000014">
    <property type="protein sequence ID" value="KWX04784.1"/>
    <property type="molecule type" value="Genomic_DNA"/>
</dbReference>
<dbReference type="Gene3D" id="1.20.120.520">
    <property type="entry name" value="nmb1532 protein domain like"/>
    <property type="match status" value="1"/>
</dbReference>
<feature type="region of interest" description="Disordered" evidence="1">
    <location>
        <begin position="185"/>
        <end position="212"/>
    </location>
</feature>
<evidence type="ECO:0000313" key="6">
    <source>
        <dbReference type="Proteomes" id="UP000070659"/>
    </source>
</evidence>
<evidence type="ECO:0000313" key="3">
    <source>
        <dbReference type="EMBL" id="KWX04784.1"/>
    </source>
</evidence>
<dbReference type="Pfam" id="PF01814">
    <property type="entry name" value="Hemerythrin"/>
    <property type="match status" value="1"/>
</dbReference>
<dbReference type="EMBL" id="JYIK01001003">
    <property type="protein sequence ID" value="KWX08192.1"/>
    <property type="molecule type" value="Genomic_DNA"/>
</dbReference>
<dbReference type="InterPro" id="IPR012312">
    <property type="entry name" value="Hemerythrin-like"/>
</dbReference>
<dbReference type="PANTHER" id="PTHR35585:SF1">
    <property type="entry name" value="HHE DOMAIN PROTEIN (AFU_ORTHOLOGUE AFUA_4G00730)"/>
    <property type="match status" value="1"/>
</dbReference>
<dbReference type="PATRIC" id="fig|1469144.8.peg.4294"/>
<organism evidence="3 6">
    <name type="scientific">Carbonactinospora thermoautotrophica</name>
    <dbReference type="NCBI Taxonomy" id="1469144"/>
    <lineage>
        <taxon>Bacteria</taxon>
        <taxon>Bacillati</taxon>
        <taxon>Actinomycetota</taxon>
        <taxon>Actinomycetes</taxon>
        <taxon>Kitasatosporales</taxon>
        <taxon>Carbonactinosporaceae</taxon>
        <taxon>Carbonactinospora</taxon>
    </lineage>
</organism>